<gene>
    <name evidence="1" type="ORF">MMKA1_p-00100</name>
</gene>
<protein>
    <submittedName>
        <fullName evidence="1">Uncharacterized protein</fullName>
    </submittedName>
</protein>
<dbReference type="KEGG" id="mmak:MMKA1_p-00100"/>
<geneLocation type="plasmid" evidence="2">
    <name>pmmka1 dna</name>
</geneLocation>
<organism evidence="1 2">
    <name type="scientific">Methanococcus maripaludis KA1</name>
    <dbReference type="NCBI Taxonomy" id="637914"/>
    <lineage>
        <taxon>Archaea</taxon>
        <taxon>Methanobacteriati</taxon>
        <taxon>Methanobacteriota</taxon>
        <taxon>Methanomada group</taxon>
        <taxon>Methanococci</taxon>
        <taxon>Methanococcales</taxon>
        <taxon>Methanococcaceae</taxon>
        <taxon>Methanococcus</taxon>
    </lineage>
</organism>
<evidence type="ECO:0000313" key="1">
    <source>
        <dbReference type="EMBL" id="BAP62083.1"/>
    </source>
</evidence>
<dbReference type="EMBL" id="AP011527">
    <property type="protein sequence ID" value="BAP62083.1"/>
    <property type="molecule type" value="Genomic_DNA"/>
</dbReference>
<reference evidence="1 2" key="1">
    <citation type="submission" date="2009-06" db="EMBL/GenBank/DDBJ databases">
        <title>Molecular Evidence for Microbiologically Influenced Corrosion from genome of Methanogen.</title>
        <authorList>
            <person name="Ito N."/>
            <person name="Tsurumaru H."/>
            <person name="Shimizu A."/>
            <person name="Harada T."/>
            <person name="Hosoyama A."/>
            <person name="Horikawa H."/>
            <person name="Wakai S."/>
            <person name="Sasaki K."/>
            <person name="Nishijima K."/>
            <person name="Ataku H."/>
            <person name="Yamazaki J."/>
            <person name="Mise M."/>
            <person name="Yamazaki S."/>
            <person name="Tanikawa S."/>
            <person name="Harayama S."/>
            <person name="Fujita N."/>
        </authorList>
    </citation>
    <scope>NUCLEOTIDE SEQUENCE [LARGE SCALE GENOMIC DNA]</scope>
    <source>
        <strain evidence="2">KA1 ( NBRC 102054)</strain>
        <plasmid evidence="2">pmmka1 dna</plasmid>
    </source>
</reference>
<proteinExistence type="predicted"/>
<dbReference type="Proteomes" id="UP000264208">
    <property type="component" value="Plasmid pMMKA1"/>
</dbReference>
<accession>A0A2Z5PHH7</accession>
<keyword evidence="1" id="KW-0614">Plasmid</keyword>
<evidence type="ECO:0000313" key="2">
    <source>
        <dbReference type="Proteomes" id="UP000264208"/>
    </source>
</evidence>
<name>A0A2Z5PHH7_METMI</name>
<sequence>MMAVKNTSEIIDADKCTEQMIRRILLKDKALDGLRALGELTAWEKIPFNESCGMCQVDVYEDEGRYHAQICSWMDVVNILNVEWDDLNDTLVLLDNCYVEKIEESEIADAIRMGYLVFYEDKKYGAFFKAKWKTE</sequence>
<dbReference type="AlphaFoldDB" id="A0A2Z5PHH7"/>